<gene>
    <name evidence="1" type="ORF">ACFQ4G_18160</name>
</gene>
<proteinExistence type="predicted"/>
<reference evidence="2" key="1">
    <citation type="journal article" date="2019" name="Int. J. Syst. Evol. Microbiol.">
        <title>The Global Catalogue of Microorganisms (GCM) 10K type strain sequencing project: providing services to taxonomists for standard genome sequencing and annotation.</title>
        <authorList>
            <consortium name="The Broad Institute Genomics Platform"/>
            <consortium name="The Broad Institute Genome Sequencing Center for Infectious Disease"/>
            <person name="Wu L."/>
            <person name="Ma J."/>
        </authorList>
    </citation>
    <scope>NUCLEOTIDE SEQUENCE [LARGE SCALE GENOMIC DNA]</scope>
    <source>
        <strain evidence="2">CCUG 56108</strain>
    </source>
</reference>
<evidence type="ECO:0000313" key="1">
    <source>
        <dbReference type="EMBL" id="MFD1303500.1"/>
    </source>
</evidence>
<evidence type="ECO:0000313" key="2">
    <source>
        <dbReference type="Proteomes" id="UP001597176"/>
    </source>
</evidence>
<dbReference type="Proteomes" id="UP001597176">
    <property type="component" value="Unassembled WGS sequence"/>
</dbReference>
<name>A0ABW3X304_9HYPH</name>
<accession>A0ABW3X304</accession>
<protein>
    <submittedName>
        <fullName evidence="1">Uncharacterized protein</fullName>
    </submittedName>
</protein>
<comment type="caution">
    <text evidence="1">The sequence shown here is derived from an EMBL/GenBank/DDBJ whole genome shotgun (WGS) entry which is preliminary data.</text>
</comment>
<sequence>MMTARTASLTSAEAYAIASEWGSYVSAGDPGACLYGFRKGDGRPVSGTHRAACIEYIDGTLLKWTMWEFATAQSPTARHAALKDWRSLILLRRYLLTAPEWVPTRQAVRRSMEHRVAA</sequence>
<dbReference type="RefSeq" id="WP_238208533.1">
    <property type="nucleotide sequence ID" value="NZ_JBHTND010000030.1"/>
</dbReference>
<organism evidence="1 2">
    <name type="scientific">Methylobacterium marchantiae</name>
    <dbReference type="NCBI Taxonomy" id="600331"/>
    <lineage>
        <taxon>Bacteria</taxon>
        <taxon>Pseudomonadati</taxon>
        <taxon>Pseudomonadota</taxon>
        <taxon>Alphaproteobacteria</taxon>
        <taxon>Hyphomicrobiales</taxon>
        <taxon>Methylobacteriaceae</taxon>
        <taxon>Methylobacterium</taxon>
    </lineage>
</organism>
<keyword evidence="2" id="KW-1185">Reference proteome</keyword>
<dbReference type="EMBL" id="JBHTND010000030">
    <property type="protein sequence ID" value="MFD1303500.1"/>
    <property type="molecule type" value="Genomic_DNA"/>
</dbReference>